<dbReference type="Pfam" id="PF12773">
    <property type="entry name" value="DZR"/>
    <property type="match status" value="1"/>
</dbReference>
<keyword evidence="1" id="KW-1133">Transmembrane helix</keyword>
<keyword evidence="1" id="KW-0812">Transmembrane</keyword>
<evidence type="ECO:0000256" key="1">
    <source>
        <dbReference type="SAM" id="Phobius"/>
    </source>
</evidence>
<gene>
    <name evidence="3" type="ORF">B1B_18484</name>
</gene>
<evidence type="ECO:0000259" key="2">
    <source>
        <dbReference type="Pfam" id="PF12773"/>
    </source>
</evidence>
<proteinExistence type="predicted"/>
<sequence length="355" mass="36532">NPPASQNFSASSLPIPTVDYTSISFTNVTQLVTGPGGLTPAVPSPVPIGDLLAYNVTLVNSGGPGSAANLTLSLGNYTAQPLVLTSEGLGTGGIIPGHSTLQATIAWHVSQQVIQGHTGLRTFYLTTGWTNGGRVSSEALPITATIDPALLSFTGMRFSTLTTAAGGTGSYTFTGGTLHFNGTGLAVVNVFLSNPFNPAENYSVGSGLLANGSSLAGTVTFGLTSFSQPIPPGQYSLVVRASFNGGERFYSFPAGVVTLTSAATPVEPFYEQPLYLILIAVVIVAIVVAALLYLRRSGQGQLVECGECGELIPAKATVCPKCGAEFEPEVVRCSRCASTIPANSYVCPECSALLL</sequence>
<organism evidence="3">
    <name type="scientific">mine drainage metagenome</name>
    <dbReference type="NCBI Taxonomy" id="410659"/>
    <lineage>
        <taxon>unclassified sequences</taxon>
        <taxon>metagenomes</taxon>
        <taxon>ecological metagenomes</taxon>
    </lineage>
</organism>
<dbReference type="AlphaFoldDB" id="T0ZKB8"/>
<feature type="transmembrane region" description="Helical" evidence="1">
    <location>
        <begin position="274"/>
        <end position="294"/>
    </location>
</feature>
<reference evidence="3" key="2">
    <citation type="journal article" date="2014" name="ISME J.">
        <title>Microbial stratification in low pH oxic and suboxic macroscopic growths along an acid mine drainage.</title>
        <authorList>
            <person name="Mendez-Garcia C."/>
            <person name="Mesa V."/>
            <person name="Sprenger R.R."/>
            <person name="Richter M."/>
            <person name="Diez M.S."/>
            <person name="Solano J."/>
            <person name="Bargiela R."/>
            <person name="Golyshina O.V."/>
            <person name="Manteca A."/>
            <person name="Ramos J.L."/>
            <person name="Gallego J.R."/>
            <person name="Llorente I."/>
            <person name="Martins Dos Santos V.A."/>
            <person name="Jensen O.N."/>
            <person name="Pelaez A.I."/>
            <person name="Sanchez J."/>
            <person name="Ferrer M."/>
        </authorList>
    </citation>
    <scope>NUCLEOTIDE SEQUENCE</scope>
</reference>
<feature type="domain" description="DZANK-type" evidence="2">
    <location>
        <begin position="305"/>
        <end position="350"/>
    </location>
</feature>
<name>T0ZKB8_9ZZZZ</name>
<feature type="non-terminal residue" evidence="3">
    <location>
        <position position="1"/>
    </location>
</feature>
<comment type="caution">
    <text evidence="3">The sequence shown here is derived from an EMBL/GenBank/DDBJ whole genome shotgun (WGS) entry which is preliminary data.</text>
</comment>
<accession>T0ZKB8</accession>
<dbReference type="EMBL" id="AUZY01012371">
    <property type="protein sequence ID" value="EQD30275.1"/>
    <property type="molecule type" value="Genomic_DNA"/>
</dbReference>
<feature type="non-terminal residue" evidence="3">
    <location>
        <position position="355"/>
    </location>
</feature>
<reference evidence="3" key="1">
    <citation type="submission" date="2013-08" db="EMBL/GenBank/DDBJ databases">
        <authorList>
            <person name="Mendez C."/>
            <person name="Richter M."/>
            <person name="Ferrer M."/>
            <person name="Sanchez J."/>
        </authorList>
    </citation>
    <scope>NUCLEOTIDE SEQUENCE</scope>
</reference>
<dbReference type="InterPro" id="IPR025874">
    <property type="entry name" value="DZR"/>
</dbReference>
<evidence type="ECO:0000313" key="3">
    <source>
        <dbReference type="EMBL" id="EQD30275.1"/>
    </source>
</evidence>
<keyword evidence="1" id="KW-0472">Membrane</keyword>
<protein>
    <recommendedName>
        <fullName evidence="2">DZANK-type domain-containing protein</fullName>
    </recommendedName>
</protein>